<feature type="transmembrane region" description="Helical" evidence="2">
    <location>
        <begin position="117"/>
        <end position="135"/>
    </location>
</feature>
<dbReference type="EMBL" id="WKMW01000006">
    <property type="protein sequence ID" value="MRY84274.1"/>
    <property type="molecule type" value="Genomic_DNA"/>
</dbReference>
<dbReference type="AlphaFoldDB" id="A0A174WE33"/>
<dbReference type="Proteomes" id="UP000471216">
    <property type="component" value="Unassembled WGS sequence"/>
</dbReference>
<name>A0A174WE33_PARDI</name>
<evidence type="ECO:0000313" key="8">
    <source>
        <dbReference type="Proteomes" id="UP000095332"/>
    </source>
</evidence>
<evidence type="ECO:0000256" key="3">
    <source>
        <dbReference type="SAM" id="SignalP"/>
    </source>
</evidence>
<dbReference type="Proteomes" id="UP000450599">
    <property type="component" value="Unassembled WGS sequence"/>
</dbReference>
<dbReference type="Proteomes" id="UP000310032">
    <property type="component" value="Unassembled WGS sequence"/>
</dbReference>
<dbReference type="RefSeq" id="WP_057328989.1">
    <property type="nucleotide sequence ID" value="NZ_CZBM01000012.1"/>
</dbReference>
<evidence type="ECO:0000313" key="11">
    <source>
        <dbReference type="Proteomes" id="UP000471216"/>
    </source>
</evidence>
<dbReference type="EMBL" id="SRYM01000053">
    <property type="protein sequence ID" value="TGY55104.1"/>
    <property type="molecule type" value="Genomic_DNA"/>
</dbReference>
<feature type="signal peptide" evidence="3">
    <location>
        <begin position="1"/>
        <end position="21"/>
    </location>
</feature>
<evidence type="ECO:0000313" key="4">
    <source>
        <dbReference type="EMBL" id="CUQ43751.1"/>
    </source>
</evidence>
<keyword evidence="2" id="KW-1133">Transmembrane helix</keyword>
<evidence type="ECO:0000313" key="7">
    <source>
        <dbReference type="EMBL" id="TGY55104.1"/>
    </source>
</evidence>
<keyword evidence="3" id="KW-0732">Signal</keyword>
<dbReference type="SUPFAM" id="SSF58100">
    <property type="entry name" value="Bacterial hemolysins"/>
    <property type="match status" value="1"/>
</dbReference>
<keyword evidence="2" id="KW-0472">Membrane</keyword>
<evidence type="ECO:0000313" key="5">
    <source>
        <dbReference type="EMBL" id="MRY84274.1"/>
    </source>
</evidence>
<feature type="chain" id="PRO_5036009312" evidence="3">
    <location>
        <begin position="22"/>
        <end position="298"/>
    </location>
</feature>
<evidence type="ECO:0000256" key="1">
    <source>
        <dbReference type="SAM" id="Coils"/>
    </source>
</evidence>
<accession>A0A174WE33</accession>
<dbReference type="Proteomes" id="UP000095332">
    <property type="component" value="Unassembled WGS sequence"/>
</dbReference>
<dbReference type="EMBL" id="WKMX01000007">
    <property type="protein sequence ID" value="MRZ06316.1"/>
    <property type="molecule type" value="Genomic_DNA"/>
</dbReference>
<dbReference type="EMBL" id="CZBM01000012">
    <property type="protein sequence ID" value="CUQ43751.1"/>
    <property type="molecule type" value="Genomic_DNA"/>
</dbReference>
<feature type="coiled-coil region" evidence="1">
    <location>
        <begin position="32"/>
        <end position="66"/>
    </location>
</feature>
<keyword evidence="1" id="KW-0175">Coiled coil</keyword>
<evidence type="ECO:0000313" key="6">
    <source>
        <dbReference type="EMBL" id="MRZ06316.1"/>
    </source>
</evidence>
<reference evidence="7 9" key="3">
    <citation type="submission" date="2019-04" db="EMBL/GenBank/DDBJ databases">
        <title>Microbes associate with the intestines of laboratory mice.</title>
        <authorList>
            <person name="Navarre W."/>
            <person name="Wong E."/>
            <person name="Huang K."/>
            <person name="Tropini C."/>
            <person name="Ng K."/>
            <person name="Yu B."/>
        </authorList>
    </citation>
    <scope>NUCLEOTIDE SEQUENCE [LARGE SCALE GENOMIC DNA]</scope>
    <source>
        <strain evidence="7 9">NM39_I3</strain>
    </source>
</reference>
<protein>
    <submittedName>
        <fullName evidence="4">Uncharacterized protein conserved in bacteria with the myosin-like domain</fullName>
    </submittedName>
</protein>
<dbReference type="Gene3D" id="1.20.1170.10">
    <property type="match status" value="1"/>
</dbReference>
<evidence type="ECO:0000256" key="2">
    <source>
        <dbReference type="SAM" id="Phobius"/>
    </source>
</evidence>
<sequence length="298" mass="33180">MTKITTLLFALTVQVAVSANANDSLRHCYQQLDIANSGIQTLKTENRELKAKIRTLNKTIDTQKTETDSLKGELTAAKNDITALADSLNVNISNTRSELQASSNTLNQTIREKSQTGLWIIIVIALIFIILAFIFGKAIAKRKNEVESLSAKADKLNEEIVYRLSTEMNDIQVISKQIGALVSAPGVNTESEQKLITTLADRITFMEMTLYKMDNSVRGHKQLSKSIKQMKDNLLVNGYELVDMLGKDYHEGMKVTANFVEDEELPEGKQIITGIIKPQINYKGKMIQSAQITVSQNI</sequence>
<organism evidence="4 8">
    <name type="scientific">Parabacteroides distasonis</name>
    <dbReference type="NCBI Taxonomy" id="823"/>
    <lineage>
        <taxon>Bacteria</taxon>
        <taxon>Pseudomonadati</taxon>
        <taxon>Bacteroidota</taxon>
        <taxon>Bacteroidia</taxon>
        <taxon>Bacteroidales</taxon>
        <taxon>Tannerellaceae</taxon>
        <taxon>Parabacteroides</taxon>
    </lineage>
</organism>
<evidence type="ECO:0000313" key="10">
    <source>
        <dbReference type="Proteomes" id="UP000450599"/>
    </source>
</evidence>
<reference evidence="4 8" key="1">
    <citation type="submission" date="2015-09" db="EMBL/GenBank/DDBJ databases">
        <authorList>
            <consortium name="Pathogen Informatics"/>
        </authorList>
    </citation>
    <scope>NUCLEOTIDE SEQUENCE [LARGE SCALE GENOMIC DNA]</scope>
    <source>
        <strain evidence="4 8">2789STDY5834948</strain>
    </source>
</reference>
<keyword evidence="2" id="KW-0812">Transmembrane</keyword>
<proteinExistence type="predicted"/>
<gene>
    <name evidence="7" type="ORF">E5342_15285</name>
    <name evidence="4" type="ORF">ERS852560_02896</name>
    <name evidence="6" type="ORF">GKD54_08795</name>
    <name evidence="5" type="ORF">GKD58_08415</name>
</gene>
<evidence type="ECO:0000313" key="9">
    <source>
        <dbReference type="Proteomes" id="UP000310032"/>
    </source>
</evidence>
<reference evidence="10 11" key="2">
    <citation type="journal article" date="2019" name="Nat. Med.">
        <title>A library of human gut bacterial isolates paired with longitudinal multiomics data enables mechanistic microbiome research.</title>
        <authorList>
            <person name="Poyet M."/>
            <person name="Groussin M."/>
            <person name="Gibbons S.M."/>
            <person name="Avila-Pacheco J."/>
            <person name="Jiang X."/>
            <person name="Kearney S.M."/>
            <person name="Perrotta A.R."/>
            <person name="Berdy B."/>
            <person name="Zhao S."/>
            <person name="Lieberman T.D."/>
            <person name="Swanson P.K."/>
            <person name="Smith M."/>
            <person name="Roesemann S."/>
            <person name="Alexander J.E."/>
            <person name="Rich S.A."/>
            <person name="Livny J."/>
            <person name="Vlamakis H."/>
            <person name="Clish C."/>
            <person name="Bullock K."/>
            <person name="Deik A."/>
            <person name="Scott J."/>
            <person name="Pierce K.A."/>
            <person name="Xavier R.J."/>
            <person name="Alm E.J."/>
        </authorList>
    </citation>
    <scope>NUCLEOTIDE SEQUENCE [LARGE SCALE GENOMIC DNA]</scope>
    <source>
        <strain evidence="6 11">BIOML-A10</strain>
        <strain evidence="5 10">BIOML-A11</strain>
    </source>
</reference>